<evidence type="ECO:0000313" key="11">
    <source>
        <dbReference type="Proteomes" id="UP000295598"/>
    </source>
</evidence>
<feature type="chain" id="PRO_5020325133" evidence="7">
    <location>
        <begin position="24"/>
        <end position="498"/>
    </location>
</feature>
<dbReference type="Pfam" id="PF00675">
    <property type="entry name" value="Peptidase_M16"/>
    <property type="match status" value="1"/>
</dbReference>
<dbReference type="GO" id="GO:0046872">
    <property type="term" value="F:metal ion binding"/>
    <property type="evidence" value="ECO:0007669"/>
    <property type="project" value="InterPro"/>
</dbReference>
<proteinExistence type="inferred from homology"/>
<feature type="signal peptide" evidence="7">
    <location>
        <begin position="1"/>
        <end position="23"/>
    </location>
</feature>
<comment type="similarity">
    <text evidence="1">Belongs to the peptidase M16 family.</text>
</comment>
<dbReference type="Pfam" id="PF05193">
    <property type="entry name" value="Peptidase_M16_C"/>
    <property type="match status" value="1"/>
</dbReference>
<protein>
    <submittedName>
        <fullName evidence="10">Peptidase M16</fullName>
    </submittedName>
</protein>
<organism evidence="10 11">
    <name type="scientific">Photorhabdus khanii subsp. guanajuatensis</name>
    <dbReference type="NCBI Taxonomy" id="2100166"/>
    <lineage>
        <taxon>Bacteria</taxon>
        <taxon>Pseudomonadati</taxon>
        <taxon>Pseudomonadota</taxon>
        <taxon>Gammaproteobacteria</taxon>
        <taxon>Enterobacterales</taxon>
        <taxon>Morganellaceae</taxon>
        <taxon>Photorhabdus</taxon>
    </lineage>
</organism>
<dbReference type="PANTHER" id="PTHR43690:SF17">
    <property type="entry name" value="PROTEIN YHJJ"/>
    <property type="match status" value="1"/>
</dbReference>
<sequence>MQGTKIRYFIGGIMLVIAGQAQAEALQPDPAWKQGKLENGFNWQILQTPQRPNDRIQLRLVVKTGSLAEKTQQTGYTWLIPKVALFSSKSLSSAKLEQLWNSAVDPKYPLPPAIVSYDFTLYSLSLPHNRPELLKSALSWLADAAGKTVFTPETLQHAMKMAGTSVATYPPDIQDPVWRRRLQGSTLLGHDPAQATPQPVDLDKLKQFYRQWYTPDMMTLYIAGHVDSRTLLENINQVFSSLKGKRHTPATIAALLPMKPDTLGMISDKKKEDTLSLIWDLNWQPMNDSHVLSRYWISDITREALYRYLQLGLERRNDKALKLGLDCKVQYQRASCALNLNTSAGNLKPAMEYLAAELVTLRDKGLPKAQFDELYAQKQAQLSQLFAMYAHTSTDILINQRLLSQQSNVVDIAPEQYQRLRQAFLASLTPEMLNHELKQILSQEVAFVLIQPKGEAEVDVNQLRNGFNQIMSLEPHKDKIDTPAQPQPPVSHLEGKAS</sequence>
<dbReference type="AlphaFoldDB" id="A0A4R4JG58"/>
<evidence type="ECO:0000259" key="9">
    <source>
        <dbReference type="Pfam" id="PF05193"/>
    </source>
</evidence>
<evidence type="ECO:0000256" key="6">
    <source>
        <dbReference type="SAM" id="MobiDB-lite"/>
    </source>
</evidence>
<feature type="domain" description="Peptidase M16 N-terminal" evidence="8">
    <location>
        <begin position="52"/>
        <end position="161"/>
    </location>
</feature>
<evidence type="ECO:0000256" key="5">
    <source>
        <dbReference type="ARBA" id="ARBA00023049"/>
    </source>
</evidence>
<dbReference type="GO" id="GO:0008237">
    <property type="term" value="F:metallopeptidase activity"/>
    <property type="evidence" value="ECO:0007669"/>
    <property type="project" value="UniProtKB-KW"/>
</dbReference>
<evidence type="ECO:0000256" key="2">
    <source>
        <dbReference type="ARBA" id="ARBA00022670"/>
    </source>
</evidence>
<comment type="caution">
    <text evidence="10">The sequence shown here is derived from an EMBL/GenBank/DDBJ whole genome shotgun (WGS) entry which is preliminary data.</text>
</comment>
<dbReference type="SUPFAM" id="SSF63411">
    <property type="entry name" value="LuxS/MPP-like metallohydrolase"/>
    <property type="match status" value="1"/>
</dbReference>
<accession>A0A4R4JG58</accession>
<gene>
    <name evidence="10" type="ORF">C5467_15625</name>
</gene>
<feature type="region of interest" description="Disordered" evidence="6">
    <location>
        <begin position="478"/>
        <end position="498"/>
    </location>
</feature>
<keyword evidence="4" id="KW-0862">Zinc</keyword>
<feature type="domain" description="Peptidase M16 C-terminal" evidence="9">
    <location>
        <begin position="200"/>
        <end position="374"/>
    </location>
</feature>
<keyword evidence="2" id="KW-0645">Protease</keyword>
<dbReference type="GO" id="GO:0006508">
    <property type="term" value="P:proteolysis"/>
    <property type="evidence" value="ECO:0007669"/>
    <property type="project" value="UniProtKB-KW"/>
</dbReference>
<dbReference type="RefSeq" id="WP_132355216.1">
    <property type="nucleotide sequence ID" value="NZ_CAWOJO010000027.1"/>
</dbReference>
<evidence type="ECO:0000256" key="4">
    <source>
        <dbReference type="ARBA" id="ARBA00022833"/>
    </source>
</evidence>
<dbReference type="PANTHER" id="PTHR43690">
    <property type="entry name" value="NARDILYSIN"/>
    <property type="match status" value="1"/>
</dbReference>
<keyword evidence="5" id="KW-0482">Metalloprotease</keyword>
<dbReference type="EMBL" id="PUJY01000027">
    <property type="protein sequence ID" value="TDB52806.1"/>
    <property type="molecule type" value="Genomic_DNA"/>
</dbReference>
<evidence type="ECO:0000256" key="3">
    <source>
        <dbReference type="ARBA" id="ARBA00022801"/>
    </source>
</evidence>
<evidence type="ECO:0000259" key="8">
    <source>
        <dbReference type="Pfam" id="PF00675"/>
    </source>
</evidence>
<dbReference type="InterPro" id="IPR011765">
    <property type="entry name" value="Pept_M16_N"/>
</dbReference>
<evidence type="ECO:0000256" key="7">
    <source>
        <dbReference type="SAM" id="SignalP"/>
    </source>
</evidence>
<dbReference type="InterPro" id="IPR050626">
    <property type="entry name" value="Peptidase_M16"/>
</dbReference>
<keyword evidence="3" id="KW-0378">Hydrolase</keyword>
<dbReference type="Proteomes" id="UP000295598">
    <property type="component" value="Unassembled WGS sequence"/>
</dbReference>
<dbReference type="InterPro" id="IPR011249">
    <property type="entry name" value="Metalloenz_LuxS/M16"/>
</dbReference>
<keyword evidence="7" id="KW-0732">Signal</keyword>
<evidence type="ECO:0000256" key="1">
    <source>
        <dbReference type="ARBA" id="ARBA00007261"/>
    </source>
</evidence>
<evidence type="ECO:0000313" key="10">
    <source>
        <dbReference type="EMBL" id="TDB52806.1"/>
    </source>
</evidence>
<dbReference type="Gene3D" id="3.30.830.10">
    <property type="entry name" value="Metalloenzyme, LuxS/M16 peptidase-like"/>
    <property type="match status" value="2"/>
</dbReference>
<reference evidence="10 11" key="1">
    <citation type="journal article" date="2019" name="Int. J. Syst. Evol. Microbiol.">
        <title>Photorhabdus khanii subsp. guanajuatensis subsp. nov., isolated from Heterorhabditis atacamensis, and Photorhabdus luminescens subsp. mexicana subsp. nov., isolated from Heterorhabditis mexicana entomopathogenic nematodes.</title>
        <authorList>
            <person name="Machado R.A.R."/>
            <person name="Bruno P."/>
            <person name="Arce C.C.M."/>
            <person name="Liechti N."/>
            <person name="Kohler A."/>
            <person name="Bernal J."/>
            <person name="Bruggmann R."/>
            <person name="Turlings T.C.J."/>
        </authorList>
    </citation>
    <scope>NUCLEOTIDE SEQUENCE [LARGE SCALE GENOMIC DNA]</scope>
    <source>
        <strain evidence="10 11">MEX20-17</strain>
    </source>
</reference>
<dbReference type="InterPro" id="IPR007863">
    <property type="entry name" value="Peptidase_M16_C"/>
</dbReference>
<name>A0A4R4JG58_9GAMM</name>